<evidence type="ECO:0000313" key="1">
    <source>
        <dbReference type="EMBL" id="KAF2731344.1"/>
    </source>
</evidence>
<gene>
    <name evidence="1" type="ORF">EJ04DRAFT_10575</name>
</gene>
<name>A0A9P4QUK8_9PLEO</name>
<comment type="caution">
    <text evidence="1">The sequence shown here is derived from an EMBL/GenBank/DDBJ whole genome shotgun (WGS) entry which is preliminary data.</text>
</comment>
<protein>
    <submittedName>
        <fullName evidence="1">Uncharacterized protein</fullName>
    </submittedName>
</protein>
<dbReference type="AlphaFoldDB" id="A0A9P4QUK8"/>
<accession>A0A9P4QUK8</accession>
<sequence length="75" mass="8750">MRLICPFLEAHCQERVFQYTAHRCEAFVPVREEWDSPLFRLLKPGHLGMCLSHGAFDIHGIYPKDPCRRAPVPKM</sequence>
<reference evidence="1" key="1">
    <citation type="journal article" date="2020" name="Stud. Mycol.">
        <title>101 Dothideomycetes genomes: a test case for predicting lifestyles and emergence of pathogens.</title>
        <authorList>
            <person name="Haridas S."/>
            <person name="Albert R."/>
            <person name="Binder M."/>
            <person name="Bloem J."/>
            <person name="Labutti K."/>
            <person name="Salamov A."/>
            <person name="Andreopoulos B."/>
            <person name="Baker S."/>
            <person name="Barry K."/>
            <person name="Bills G."/>
            <person name="Bluhm B."/>
            <person name="Cannon C."/>
            <person name="Castanera R."/>
            <person name="Culley D."/>
            <person name="Daum C."/>
            <person name="Ezra D."/>
            <person name="Gonzalez J."/>
            <person name="Henrissat B."/>
            <person name="Kuo A."/>
            <person name="Liang C."/>
            <person name="Lipzen A."/>
            <person name="Lutzoni F."/>
            <person name="Magnuson J."/>
            <person name="Mondo S."/>
            <person name="Nolan M."/>
            <person name="Ohm R."/>
            <person name="Pangilinan J."/>
            <person name="Park H.-J."/>
            <person name="Ramirez L."/>
            <person name="Alfaro M."/>
            <person name="Sun H."/>
            <person name="Tritt A."/>
            <person name="Yoshinaga Y."/>
            <person name="Zwiers L.-H."/>
            <person name="Turgeon B."/>
            <person name="Goodwin S."/>
            <person name="Spatafora J."/>
            <person name="Crous P."/>
            <person name="Grigoriev I."/>
        </authorList>
    </citation>
    <scope>NUCLEOTIDE SEQUENCE</scope>
    <source>
        <strain evidence="1">CBS 125425</strain>
    </source>
</reference>
<dbReference type="EMBL" id="ML996197">
    <property type="protein sequence ID" value="KAF2731344.1"/>
    <property type="molecule type" value="Genomic_DNA"/>
</dbReference>
<keyword evidence="2" id="KW-1185">Reference proteome</keyword>
<evidence type="ECO:0000313" key="2">
    <source>
        <dbReference type="Proteomes" id="UP000799444"/>
    </source>
</evidence>
<dbReference type="Proteomes" id="UP000799444">
    <property type="component" value="Unassembled WGS sequence"/>
</dbReference>
<organism evidence="1 2">
    <name type="scientific">Polyplosphaeria fusca</name>
    <dbReference type="NCBI Taxonomy" id="682080"/>
    <lineage>
        <taxon>Eukaryota</taxon>
        <taxon>Fungi</taxon>
        <taxon>Dikarya</taxon>
        <taxon>Ascomycota</taxon>
        <taxon>Pezizomycotina</taxon>
        <taxon>Dothideomycetes</taxon>
        <taxon>Pleosporomycetidae</taxon>
        <taxon>Pleosporales</taxon>
        <taxon>Tetraplosphaeriaceae</taxon>
        <taxon>Polyplosphaeria</taxon>
    </lineage>
</organism>
<proteinExistence type="predicted"/>